<sequence length="414" mass="44494">MPNLDATVPPASDSKKILGVRPNVFYLGLTSFFTDISSEMIFTLVPLFLANVLGVAPSVIGLVGGVSDSTEALVKIYSGRLADRLRRYKALSIAGYGLSTLAKPFMYLAGHWTAVLGIRFADRLGKGLRTSPRDALIAASIEPKERGRSFGLHKAMDSAGAFLGLFIAATVIYLTQRGSVDLTQDTFRLLVVIGVIPAVISVVILATMVKDPRRAAWVEVEKTGFRDTVNGMSREFKLFLLVLGIFTLGNSSSFFAILRAQNLGNSVLDVTLMLVVFNITYMLAATPAGVLSDRLGRRTLMMIGWGIYAAAYLGFAAAGASWHIWLLFAVFGVYYGIVEGVAKAFVADLVPPEKRGTAFGMYHGVLGLLLLPASLIAGFLWQEVSPASPFFFGAAMAFLAMLGLMVLVKPAKSV</sequence>
<dbReference type="GO" id="GO:0022857">
    <property type="term" value="F:transmembrane transporter activity"/>
    <property type="evidence" value="ECO:0007669"/>
    <property type="project" value="InterPro"/>
</dbReference>
<dbReference type="PROSITE" id="PS50850">
    <property type="entry name" value="MFS"/>
    <property type="match status" value="1"/>
</dbReference>
<evidence type="ECO:0000256" key="1">
    <source>
        <dbReference type="ARBA" id="ARBA00004651"/>
    </source>
</evidence>
<dbReference type="AlphaFoldDB" id="A0AAU8GAK8"/>
<dbReference type="InterPro" id="IPR011701">
    <property type="entry name" value="MFS"/>
</dbReference>
<dbReference type="PANTHER" id="PTHR23518">
    <property type="entry name" value="C-METHYLTRANSFERASE"/>
    <property type="match status" value="1"/>
</dbReference>
<dbReference type="InterPro" id="IPR005829">
    <property type="entry name" value="Sugar_transporter_CS"/>
</dbReference>
<keyword evidence="4 5" id="KW-0472">Membrane</keyword>
<dbReference type="InterPro" id="IPR020846">
    <property type="entry name" value="MFS_dom"/>
</dbReference>
<feature type="transmembrane region" description="Helical" evidence="5">
    <location>
        <begin position="187"/>
        <end position="209"/>
    </location>
</feature>
<evidence type="ECO:0000256" key="3">
    <source>
        <dbReference type="ARBA" id="ARBA00022989"/>
    </source>
</evidence>
<evidence type="ECO:0000256" key="2">
    <source>
        <dbReference type="ARBA" id="ARBA00022692"/>
    </source>
</evidence>
<keyword evidence="2 5" id="KW-0812">Transmembrane</keyword>
<feature type="transmembrane region" description="Helical" evidence="5">
    <location>
        <begin position="270"/>
        <end position="292"/>
    </location>
</feature>
<dbReference type="CDD" id="cd17370">
    <property type="entry name" value="MFS_MJ1317_like"/>
    <property type="match status" value="1"/>
</dbReference>
<feature type="transmembrane region" description="Helical" evidence="5">
    <location>
        <begin position="358"/>
        <end position="381"/>
    </location>
</feature>
<evidence type="ECO:0000313" key="7">
    <source>
        <dbReference type="EMBL" id="XCH32829.1"/>
    </source>
</evidence>
<feature type="transmembrane region" description="Helical" evidence="5">
    <location>
        <begin position="299"/>
        <end position="318"/>
    </location>
</feature>
<dbReference type="SUPFAM" id="SSF103473">
    <property type="entry name" value="MFS general substrate transporter"/>
    <property type="match status" value="1"/>
</dbReference>
<dbReference type="EMBL" id="CP159307">
    <property type="protein sequence ID" value="XCH32829.1"/>
    <property type="molecule type" value="Genomic_DNA"/>
</dbReference>
<protein>
    <submittedName>
        <fullName evidence="7">MFS transporter</fullName>
    </submittedName>
</protein>
<evidence type="ECO:0000256" key="4">
    <source>
        <dbReference type="ARBA" id="ARBA00023136"/>
    </source>
</evidence>
<organism evidence="7">
    <name type="scientific">Dehalogenimonas sp. 4OHTPN</name>
    <dbReference type="NCBI Taxonomy" id="3166643"/>
    <lineage>
        <taxon>Bacteria</taxon>
        <taxon>Bacillati</taxon>
        <taxon>Chloroflexota</taxon>
        <taxon>Dehalococcoidia</taxon>
        <taxon>Dehalococcoidales</taxon>
        <taxon>Dehalococcoidaceae</taxon>
        <taxon>Dehalogenimonas</taxon>
    </lineage>
</organism>
<dbReference type="Gene3D" id="1.20.1250.20">
    <property type="entry name" value="MFS general substrate transporter like domains"/>
    <property type="match status" value="2"/>
</dbReference>
<feature type="transmembrane region" description="Helical" evidence="5">
    <location>
        <begin position="324"/>
        <end position="346"/>
    </location>
</feature>
<evidence type="ECO:0000259" key="6">
    <source>
        <dbReference type="PROSITE" id="PS50850"/>
    </source>
</evidence>
<gene>
    <name evidence="7" type="ORF">ABV300_06625</name>
</gene>
<keyword evidence="3 5" id="KW-1133">Transmembrane helix</keyword>
<feature type="transmembrane region" description="Helical" evidence="5">
    <location>
        <begin position="40"/>
        <end position="66"/>
    </location>
</feature>
<dbReference type="RefSeq" id="WP_353714099.1">
    <property type="nucleotide sequence ID" value="NZ_CP159307.1"/>
</dbReference>
<proteinExistence type="predicted"/>
<dbReference type="GO" id="GO:0005886">
    <property type="term" value="C:plasma membrane"/>
    <property type="evidence" value="ECO:0007669"/>
    <property type="project" value="UniProtKB-SubCell"/>
</dbReference>
<accession>A0AAU8GAK8</accession>
<feature type="transmembrane region" description="Helical" evidence="5">
    <location>
        <begin position="155"/>
        <end position="175"/>
    </location>
</feature>
<dbReference type="Pfam" id="PF07690">
    <property type="entry name" value="MFS_1"/>
    <property type="match status" value="1"/>
</dbReference>
<dbReference type="InterPro" id="IPR036259">
    <property type="entry name" value="MFS_trans_sf"/>
</dbReference>
<feature type="transmembrane region" description="Helical" evidence="5">
    <location>
        <begin position="387"/>
        <end position="408"/>
    </location>
</feature>
<comment type="subcellular location">
    <subcellularLocation>
        <location evidence="1">Cell membrane</location>
        <topology evidence="1">Multi-pass membrane protein</topology>
    </subcellularLocation>
</comment>
<dbReference type="PANTHER" id="PTHR23518:SF2">
    <property type="entry name" value="MAJOR FACILITATOR SUPERFAMILY TRANSPORTER"/>
    <property type="match status" value="1"/>
</dbReference>
<name>A0AAU8GAK8_9CHLR</name>
<feature type="domain" description="Major facilitator superfamily (MFS) profile" evidence="6">
    <location>
        <begin position="23"/>
        <end position="412"/>
    </location>
</feature>
<feature type="transmembrane region" description="Helical" evidence="5">
    <location>
        <begin position="238"/>
        <end position="258"/>
    </location>
</feature>
<reference evidence="7" key="1">
    <citation type="submission" date="2024-06" db="EMBL/GenBank/DDBJ databases">
        <title>A Novel Isolate, Dehalogenimonas sp. Strain 4OHTPN, Dechlorinates Aromatic 4 Hydroxy chlorothalonil by a Novel Reductive Dehalogenase.</title>
        <authorList>
            <person name="Liu G."/>
        </authorList>
    </citation>
    <scope>NUCLEOTIDE SEQUENCE</scope>
    <source>
        <strain evidence="7">4OHTPN</strain>
    </source>
</reference>
<dbReference type="PROSITE" id="PS00216">
    <property type="entry name" value="SUGAR_TRANSPORT_1"/>
    <property type="match status" value="1"/>
</dbReference>
<evidence type="ECO:0000256" key="5">
    <source>
        <dbReference type="SAM" id="Phobius"/>
    </source>
</evidence>